<gene>
    <name evidence="4" type="ORF">BSYN_14580</name>
</gene>
<dbReference type="Gene3D" id="2.60.120.1440">
    <property type="match status" value="1"/>
</dbReference>
<dbReference type="PIRSF" id="PIRSF018266">
    <property type="entry name" value="FecR"/>
    <property type="match status" value="1"/>
</dbReference>
<dbReference type="InterPro" id="IPR006860">
    <property type="entry name" value="FecR"/>
</dbReference>
<name>A0ABN6Z9X8_9BACE</name>
<keyword evidence="5" id="KW-1185">Reference proteome</keyword>
<dbReference type="Proteomes" id="UP001496674">
    <property type="component" value="Chromosome"/>
</dbReference>
<feature type="domain" description="FecR protein" evidence="2">
    <location>
        <begin position="125"/>
        <end position="217"/>
    </location>
</feature>
<evidence type="ECO:0000256" key="1">
    <source>
        <dbReference type="SAM" id="Phobius"/>
    </source>
</evidence>
<keyword evidence="1" id="KW-1133">Transmembrane helix</keyword>
<organism evidence="4 5">
    <name type="scientific">Bacteroides sedimenti</name>
    <dbReference type="NCBI Taxonomy" id="2136147"/>
    <lineage>
        <taxon>Bacteria</taxon>
        <taxon>Pseudomonadati</taxon>
        <taxon>Bacteroidota</taxon>
        <taxon>Bacteroidia</taxon>
        <taxon>Bacteroidales</taxon>
        <taxon>Bacteroidaceae</taxon>
        <taxon>Bacteroides</taxon>
    </lineage>
</organism>
<keyword evidence="1" id="KW-0472">Membrane</keyword>
<dbReference type="Gene3D" id="3.55.50.30">
    <property type="match status" value="1"/>
</dbReference>
<reference evidence="4 5" key="1">
    <citation type="submission" date="2023-04" db="EMBL/GenBank/DDBJ databases">
        <title>Draft genome sequence of acteroides sedimenti strain YN3PY1.</title>
        <authorList>
            <person name="Yoshida N."/>
        </authorList>
    </citation>
    <scope>NUCLEOTIDE SEQUENCE [LARGE SCALE GENOMIC DNA]</scope>
    <source>
        <strain evidence="4 5">YN3PY1</strain>
    </source>
</reference>
<dbReference type="PANTHER" id="PTHR30273:SF2">
    <property type="entry name" value="PROTEIN FECR"/>
    <property type="match status" value="1"/>
</dbReference>
<proteinExistence type="predicted"/>
<evidence type="ECO:0000259" key="3">
    <source>
        <dbReference type="Pfam" id="PF16344"/>
    </source>
</evidence>
<feature type="domain" description="Protein FecR C-terminal" evidence="3">
    <location>
        <begin position="260"/>
        <end position="326"/>
    </location>
</feature>
<dbReference type="InterPro" id="IPR032508">
    <property type="entry name" value="FecR_C"/>
</dbReference>
<evidence type="ECO:0000313" key="4">
    <source>
        <dbReference type="EMBL" id="BEG99193.1"/>
    </source>
</evidence>
<evidence type="ECO:0000259" key="2">
    <source>
        <dbReference type="Pfam" id="PF04773"/>
    </source>
</evidence>
<dbReference type="Pfam" id="PF04773">
    <property type="entry name" value="FecR"/>
    <property type="match status" value="1"/>
</dbReference>
<dbReference type="PANTHER" id="PTHR30273">
    <property type="entry name" value="PERIPLASMIC SIGNAL SENSOR AND SIGMA FACTOR ACTIVATOR FECR-RELATED"/>
    <property type="match status" value="1"/>
</dbReference>
<dbReference type="InterPro" id="IPR012373">
    <property type="entry name" value="Ferrdict_sens_TM"/>
</dbReference>
<keyword evidence="1" id="KW-0812">Transmembrane</keyword>
<accession>A0ABN6Z9X8</accession>
<feature type="transmembrane region" description="Helical" evidence="1">
    <location>
        <begin position="89"/>
        <end position="110"/>
    </location>
</feature>
<dbReference type="Pfam" id="PF16344">
    <property type="entry name" value="FecR_C"/>
    <property type="match status" value="1"/>
</dbReference>
<evidence type="ECO:0000313" key="5">
    <source>
        <dbReference type="Proteomes" id="UP001496674"/>
    </source>
</evidence>
<sequence>MKMKEPKKNSNIFRRYLDNLYVSSEVPEVMKDLRSSDNNELLDKLADETWEEALAQDIGNKYEREEYRREAALLLKELKTVRTNPFRKICTIAASVAAVVAIAWGAVSYYNHLRDTNIEYTEVIASSGEKKVVTLPDGSVINLNSCTHLKYPNRFTKGVRRVELSGEAYFSVARNPEQPFIVKTNHFDVKVLGTKFNVKAYKEDEIVAVSVESGKVQVDMPEAMMRLVASEQALINTISGDYRKTKEDDQRVATWIHGNLRFKSTPIHDVAKELERVYNCKIKFAEGQEFDNLISGEHDNQTLLSVLQSIEYATGIKWRKEKNSYILYK</sequence>
<protein>
    <submittedName>
        <fullName evidence="4">Iron dicitrate transporter FecR</fullName>
    </submittedName>
</protein>
<dbReference type="EMBL" id="AP028055">
    <property type="protein sequence ID" value="BEG99193.1"/>
    <property type="molecule type" value="Genomic_DNA"/>
</dbReference>